<dbReference type="EMBL" id="JABVXQ010000008">
    <property type="protein sequence ID" value="KAF6094949.1"/>
    <property type="molecule type" value="Genomic_DNA"/>
</dbReference>
<comment type="similarity">
    <text evidence="1">Belongs to the SPATA31 family.</text>
</comment>
<dbReference type="PANTHER" id="PTHR21859">
    <property type="entry name" value="ACROSOME-SPECIFIC PROTEIN"/>
    <property type="match status" value="1"/>
</dbReference>
<evidence type="ECO:0000313" key="3">
    <source>
        <dbReference type="Proteomes" id="UP000664940"/>
    </source>
</evidence>
<organism evidence="2 3">
    <name type="scientific">Phyllostomus discolor</name>
    <name type="common">pale spear-nosed bat</name>
    <dbReference type="NCBI Taxonomy" id="89673"/>
    <lineage>
        <taxon>Eukaryota</taxon>
        <taxon>Metazoa</taxon>
        <taxon>Chordata</taxon>
        <taxon>Craniata</taxon>
        <taxon>Vertebrata</taxon>
        <taxon>Euteleostomi</taxon>
        <taxon>Mammalia</taxon>
        <taxon>Eutheria</taxon>
        <taxon>Laurasiatheria</taxon>
        <taxon>Chiroptera</taxon>
        <taxon>Yangochiroptera</taxon>
        <taxon>Phyllostomidae</taxon>
        <taxon>Phyllostominae</taxon>
        <taxon>Phyllostomus</taxon>
    </lineage>
</organism>
<dbReference type="PANTHER" id="PTHR21859:SF55">
    <property type="entry name" value="SPERMATOGENESIS-ASSOCIATED PROTEIN 31A1-RELATED"/>
    <property type="match status" value="1"/>
</dbReference>
<comment type="caution">
    <text evidence="2">The sequence shown here is derived from an EMBL/GenBank/DDBJ whole genome shotgun (WGS) entry which is preliminary data.</text>
</comment>
<dbReference type="Proteomes" id="UP000664940">
    <property type="component" value="Unassembled WGS sequence"/>
</dbReference>
<evidence type="ECO:0000313" key="2">
    <source>
        <dbReference type="EMBL" id="KAF6094949.1"/>
    </source>
</evidence>
<protein>
    <submittedName>
        <fullName evidence="2">Uncharacterized protein</fullName>
    </submittedName>
</protein>
<evidence type="ECO:0000256" key="1">
    <source>
        <dbReference type="ARBA" id="ARBA00035009"/>
    </source>
</evidence>
<proteinExistence type="inferred from homology"/>
<dbReference type="AlphaFoldDB" id="A0A833ZLU7"/>
<name>A0A833ZLU7_9CHIR</name>
<sequence length="239" mass="27201">MDNRAAEAQVLMTAVRQSLEEKLAFHRGLRASWSHWRRGELQAPVGPHLCHQRVLCYEEQRRMVRETADGCQATPNGHSCSNKSGWATNRDSKGAFPLRVPQSRGRPCQHAPMVAGLSGHPRHYPRHCPLRKYVSSAQPVCAAHAFLAETFLQEKNEHWAERDFLLSCEHIILCVLRASSYPNSVYQNTCFSPPGSWWPLSVACRGKRRYQGPLFPKRREVTAARHPYPTPFPQRTLSP</sequence>
<gene>
    <name evidence="2" type="ORF">HJG60_012004</name>
</gene>
<accession>A0A833ZLU7</accession>
<reference evidence="2 3" key="1">
    <citation type="journal article" date="2020" name="Nature">
        <title>Six reference-quality genomes reveal evolution of bat adaptations.</title>
        <authorList>
            <person name="Jebb D."/>
            <person name="Huang Z."/>
            <person name="Pippel M."/>
            <person name="Hughes G.M."/>
            <person name="Lavrichenko K."/>
            <person name="Devanna P."/>
            <person name="Winkler S."/>
            <person name="Jermiin L.S."/>
            <person name="Skirmuntt E.C."/>
            <person name="Katzourakis A."/>
            <person name="Burkitt-Gray L."/>
            <person name="Ray D.A."/>
            <person name="Sullivan K.A.M."/>
            <person name="Roscito J.G."/>
            <person name="Kirilenko B.M."/>
            <person name="Davalos L.M."/>
            <person name="Corthals A.P."/>
            <person name="Power M.L."/>
            <person name="Jones G."/>
            <person name="Ransome R.D."/>
            <person name="Dechmann D.K.N."/>
            <person name="Locatelli A.G."/>
            <person name="Puechmaille S.J."/>
            <person name="Fedrigo O."/>
            <person name="Jarvis E.D."/>
            <person name="Hiller M."/>
            <person name="Vernes S.C."/>
            <person name="Myers E.W."/>
            <person name="Teeling E.C."/>
        </authorList>
    </citation>
    <scope>NUCLEOTIDE SEQUENCE [LARGE SCALE GENOMIC DNA]</scope>
    <source>
        <strain evidence="2">Bat1K_MPI-CBG_1</strain>
    </source>
</reference>